<dbReference type="Gene3D" id="1.20.81.30">
    <property type="entry name" value="Type II secretion system (T2SS), domain F"/>
    <property type="match status" value="2"/>
</dbReference>
<keyword evidence="6 7" id="KW-0472">Membrane</keyword>
<evidence type="ECO:0000256" key="1">
    <source>
        <dbReference type="ARBA" id="ARBA00004651"/>
    </source>
</evidence>
<dbReference type="InterPro" id="IPR003004">
    <property type="entry name" value="GspF/PilC"/>
</dbReference>
<evidence type="ECO:0000256" key="3">
    <source>
        <dbReference type="ARBA" id="ARBA00022475"/>
    </source>
</evidence>
<accession>A0A316DRD7</accession>
<dbReference type="PRINTS" id="PR00812">
    <property type="entry name" value="BCTERIALGSPF"/>
</dbReference>
<dbReference type="Proteomes" id="UP000245430">
    <property type="component" value="Unassembled WGS sequence"/>
</dbReference>
<dbReference type="GO" id="GO:0005886">
    <property type="term" value="C:plasma membrane"/>
    <property type="evidence" value="ECO:0007669"/>
    <property type="project" value="UniProtKB-SubCell"/>
</dbReference>
<dbReference type="Pfam" id="PF00482">
    <property type="entry name" value="T2SSF"/>
    <property type="match status" value="2"/>
</dbReference>
<feature type="domain" description="Type II secretion system protein GspF" evidence="8">
    <location>
        <begin position="248"/>
        <end position="370"/>
    </location>
</feature>
<keyword evidence="3" id="KW-1003">Cell membrane</keyword>
<keyword evidence="10" id="KW-1185">Reference proteome</keyword>
<dbReference type="AlphaFoldDB" id="A0A316DRD7"/>
<evidence type="ECO:0000259" key="8">
    <source>
        <dbReference type="Pfam" id="PF00482"/>
    </source>
</evidence>
<evidence type="ECO:0000313" key="9">
    <source>
        <dbReference type="EMBL" id="PWK20022.1"/>
    </source>
</evidence>
<dbReference type="PANTHER" id="PTHR30012">
    <property type="entry name" value="GENERAL SECRETION PATHWAY PROTEIN"/>
    <property type="match status" value="1"/>
</dbReference>
<organism evidence="9 10">
    <name type="scientific">Xanthomarina spongicola</name>
    <dbReference type="NCBI Taxonomy" id="570520"/>
    <lineage>
        <taxon>Bacteria</taxon>
        <taxon>Pseudomonadati</taxon>
        <taxon>Bacteroidota</taxon>
        <taxon>Flavobacteriia</taxon>
        <taxon>Flavobacteriales</taxon>
        <taxon>Flavobacteriaceae</taxon>
        <taxon>Xanthomarina</taxon>
    </lineage>
</organism>
<evidence type="ECO:0000256" key="5">
    <source>
        <dbReference type="ARBA" id="ARBA00022989"/>
    </source>
</evidence>
<evidence type="ECO:0000313" key="10">
    <source>
        <dbReference type="Proteomes" id="UP000245430"/>
    </source>
</evidence>
<evidence type="ECO:0000256" key="6">
    <source>
        <dbReference type="ARBA" id="ARBA00023136"/>
    </source>
</evidence>
<feature type="domain" description="Type II secretion system protein GspF" evidence="8">
    <location>
        <begin position="46"/>
        <end position="168"/>
    </location>
</feature>
<name>A0A316DRD7_9FLAO</name>
<comment type="caution">
    <text evidence="9">The sequence shown here is derived from an EMBL/GenBank/DDBJ whole genome shotgun (WGS) entry which is preliminary data.</text>
</comment>
<reference evidence="9 10" key="1">
    <citation type="submission" date="2018-05" db="EMBL/GenBank/DDBJ databases">
        <title>Genomic Encyclopedia of Archaeal and Bacterial Type Strains, Phase II (KMG-II): from individual species to whole genera.</title>
        <authorList>
            <person name="Goeker M."/>
        </authorList>
    </citation>
    <scope>NUCLEOTIDE SEQUENCE [LARGE SCALE GENOMIC DNA]</scope>
    <source>
        <strain evidence="9 10">DSM 22637</strain>
    </source>
</reference>
<evidence type="ECO:0000256" key="4">
    <source>
        <dbReference type="ARBA" id="ARBA00022692"/>
    </source>
</evidence>
<comment type="subcellular location">
    <subcellularLocation>
        <location evidence="1">Cell membrane</location>
        <topology evidence="1">Multi-pass membrane protein</topology>
    </subcellularLocation>
</comment>
<keyword evidence="4 7" id="KW-0812">Transmembrane</keyword>
<evidence type="ECO:0000256" key="2">
    <source>
        <dbReference type="ARBA" id="ARBA00005745"/>
    </source>
</evidence>
<proteinExistence type="inferred from homology"/>
<dbReference type="InterPro" id="IPR018076">
    <property type="entry name" value="T2SS_GspF_dom"/>
</dbReference>
<dbReference type="RefSeq" id="WP_109681880.1">
    <property type="nucleotide sequence ID" value="NZ_QGGP01000002.1"/>
</dbReference>
<dbReference type="EMBL" id="QGGP01000002">
    <property type="protein sequence ID" value="PWK20022.1"/>
    <property type="molecule type" value="Genomic_DNA"/>
</dbReference>
<sequence>MAFNLDNIQTKEAISKPKKDIQSGSFFTKEIKLFSKPYSNKIKEAFYIELSVLLRAGVNLKESLELISNSQKKKHTEEALQKVVDDIVSGKSLSDALKVFKQFSDYEYYSIKIGEETGTLSQVIEQLGSFYAKKNEQHRNLVSALTYPIIILTTAVLVVVFMLQYVVPMFQDIFEQQKVELPAITKFIINVSGFMKSYSWLLLLLIIVVMASRTAFSQKIWYKKNKDKFILKLPFIGDFVKTVYLSQFTQAVTLLTASKVPVVNSIQLVKQMINFYPLKEALEAVESEILKGSSLSESLSKQPIFDQKMIAMVKVAEETNQNEFIFERLNNQYNTQVDQRSKLLATIMEPVIILIIGVLVGVILIAMYLPMFKLSSVLG</sequence>
<dbReference type="PANTHER" id="PTHR30012:SF0">
    <property type="entry name" value="TYPE II SECRETION SYSTEM PROTEIN F-RELATED"/>
    <property type="match status" value="1"/>
</dbReference>
<gene>
    <name evidence="9" type="ORF">LX78_01373</name>
</gene>
<feature type="transmembrane region" description="Helical" evidence="7">
    <location>
        <begin position="144"/>
        <end position="167"/>
    </location>
</feature>
<feature type="transmembrane region" description="Helical" evidence="7">
    <location>
        <begin position="198"/>
        <end position="216"/>
    </location>
</feature>
<dbReference type="OrthoDB" id="1523422at2"/>
<protein>
    <submittedName>
        <fullName evidence="9">Type IV pilus assembly protein PilC</fullName>
    </submittedName>
</protein>
<feature type="transmembrane region" description="Helical" evidence="7">
    <location>
        <begin position="350"/>
        <end position="369"/>
    </location>
</feature>
<evidence type="ECO:0000256" key="7">
    <source>
        <dbReference type="SAM" id="Phobius"/>
    </source>
</evidence>
<comment type="similarity">
    <text evidence="2">Belongs to the GSP F family.</text>
</comment>
<dbReference type="InterPro" id="IPR042094">
    <property type="entry name" value="T2SS_GspF_sf"/>
</dbReference>
<keyword evidence="5 7" id="KW-1133">Transmembrane helix</keyword>